<sequence>MSPQYVYEPTVTPHSPLPPPPSILLPVLSGTITTSKVSNTRDVKLRNTSELITVTFLQVFLPKGVWMDEYKTAERLGMQLLAPLILTRGAVQVSATRVLDPLFFFRYRRAQGKNRSAL</sequence>
<dbReference type="AlphaFoldDB" id="A0A5B7D1R3"/>
<evidence type="ECO:0000313" key="2">
    <source>
        <dbReference type="Proteomes" id="UP000324222"/>
    </source>
</evidence>
<keyword evidence="2" id="KW-1185">Reference proteome</keyword>
<comment type="caution">
    <text evidence="1">The sequence shown here is derived from an EMBL/GenBank/DDBJ whole genome shotgun (WGS) entry which is preliminary data.</text>
</comment>
<reference evidence="1 2" key="1">
    <citation type="submission" date="2019-05" db="EMBL/GenBank/DDBJ databases">
        <title>Another draft genome of Portunus trituberculatus and its Hox gene families provides insights of decapod evolution.</title>
        <authorList>
            <person name="Jeong J.-H."/>
            <person name="Song I."/>
            <person name="Kim S."/>
            <person name="Choi T."/>
            <person name="Kim D."/>
            <person name="Ryu S."/>
            <person name="Kim W."/>
        </authorList>
    </citation>
    <scope>NUCLEOTIDE SEQUENCE [LARGE SCALE GENOMIC DNA]</scope>
    <source>
        <tissue evidence="1">Muscle</tissue>
    </source>
</reference>
<dbReference type="EMBL" id="VSRR010000297">
    <property type="protein sequence ID" value="MPC13663.1"/>
    <property type="molecule type" value="Genomic_DNA"/>
</dbReference>
<proteinExistence type="predicted"/>
<organism evidence="1 2">
    <name type="scientific">Portunus trituberculatus</name>
    <name type="common">Swimming crab</name>
    <name type="synonym">Neptunus trituberculatus</name>
    <dbReference type="NCBI Taxonomy" id="210409"/>
    <lineage>
        <taxon>Eukaryota</taxon>
        <taxon>Metazoa</taxon>
        <taxon>Ecdysozoa</taxon>
        <taxon>Arthropoda</taxon>
        <taxon>Crustacea</taxon>
        <taxon>Multicrustacea</taxon>
        <taxon>Malacostraca</taxon>
        <taxon>Eumalacostraca</taxon>
        <taxon>Eucarida</taxon>
        <taxon>Decapoda</taxon>
        <taxon>Pleocyemata</taxon>
        <taxon>Brachyura</taxon>
        <taxon>Eubrachyura</taxon>
        <taxon>Portunoidea</taxon>
        <taxon>Portunidae</taxon>
        <taxon>Portuninae</taxon>
        <taxon>Portunus</taxon>
    </lineage>
</organism>
<name>A0A5B7D1R3_PORTR</name>
<evidence type="ECO:0000313" key="1">
    <source>
        <dbReference type="EMBL" id="MPC13663.1"/>
    </source>
</evidence>
<gene>
    <name evidence="1" type="ORF">E2C01_006405</name>
</gene>
<accession>A0A5B7D1R3</accession>
<dbReference type="Proteomes" id="UP000324222">
    <property type="component" value="Unassembled WGS sequence"/>
</dbReference>
<protein>
    <submittedName>
        <fullName evidence="1">Uncharacterized protein</fullName>
    </submittedName>
</protein>